<accession>A0A0A9BND6</accession>
<sequence>MHSRRTTRRMWRRRGGQWSSPAWPPQPAAVP</sequence>
<dbReference type="EMBL" id="GBRH01232421">
    <property type="protein sequence ID" value="JAD65474.1"/>
    <property type="molecule type" value="Transcribed_RNA"/>
</dbReference>
<organism evidence="2">
    <name type="scientific">Arundo donax</name>
    <name type="common">Giant reed</name>
    <name type="synonym">Donax arundinaceus</name>
    <dbReference type="NCBI Taxonomy" id="35708"/>
    <lineage>
        <taxon>Eukaryota</taxon>
        <taxon>Viridiplantae</taxon>
        <taxon>Streptophyta</taxon>
        <taxon>Embryophyta</taxon>
        <taxon>Tracheophyta</taxon>
        <taxon>Spermatophyta</taxon>
        <taxon>Magnoliopsida</taxon>
        <taxon>Liliopsida</taxon>
        <taxon>Poales</taxon>
        <taxon>Poaceae</taxon>
        <taxon>PACMAD clade</taxon>
        <taxon>Arundinoideae</taxon>
        <taxon>Arundineae</taxon>
        <taxon>Arundo</taxon>
    </lineage>
</organism>
<proteinExistence type="predicted"/>
<dbReference type="AlphaFoldDB" id="A0A0A9BND6"/>
<feature type="compositionally biased region" description="Basic residues" evidence="1">
    <location>
        <begin position="1"/>
        <end position="15"/>
    </location>
</feature>
<reference evidence="2" key="1">
    <citation type="submission" date="2014-09" db="EMBL/GenBank/DDBJ databases">
        <authorList>
            <person name="Magalhaes I.L.F."/>
            <person name="Oliveira U."/>
            <person name="Santos F.R."/>
            <person name="Vidigal T.H.D.A."/>
            <person name="Brescovit A.D."/>
            <person name="Santos A.J."/>
        </authorList>
    </citation>
    <scope>NUCLEOTIDE SEQUENCE</scope>
    <source>
        <tissue evidence="2">Shoot tissue taken approximately 20 cm above the soil surface</tissue>
    </source>
</reference>
<reference evidence="2" key="2">
    <citation type="journal article" date="2015" name="Data Brief">
        <title>Shoot transcriptome of the giant reed, Arundo donax.</title>
        <authorList>
            <person name="Barrero R.A."/>
            <person name="Guerrero F.D."/>
            <person name="Moolhuijzen P."/>
            <person name="Goolsby J.A."/>
            <person name="Tidwell J."/>
            <person name="Bellgard S.E."/>
            <person name="Bellgard M.I."/>
        </authorList>
    </citation>
    <scope>NUCLEOTIDE SEQUENCE</scope>
    <source>
        <tissue evidence="2">Shoot tissue taken approximately 20 cm above the soil surface</tissue>
    </source>
</reference>
<protein>
    <submittedName>
        <fullName evidence="2">Uncharacterized protein</fullName>
    </submittedName>
</protein>
<evidence type="ECO:0000313" key="2">
    <source>
        <dbReference type="EMBL" id="JAD65474.1"/>
    </source>
</evidence>
<feature type="compositionally biased region" description="Pro residues" evidence="1">
    <location>
        <begin position="22"/>
        <end position="31"/>
    </location>
</feature>
<name>A0A0A9BND6_ARUDO</name>
<feature type="region of interest" description="Disordered" evidence="1">
    <location>
        <begin position="1"/>
        <end position="31"/>
    </location>
</feature>
<evidence type="ECO:0000256" key="1">
    <source>
        <dbReference type="SAM" id="MobiDB-lite"/>
    </source>
</evidence>